<dbReference type="OrthoDB" id="3176438at2"/>
<feature type="transmembrane region" description="Helical" evidence="6">
    <location>
        <begin position="60"/>
        <end position="81"/>
    </location>
</feature>
<name>A0A0B3WSM5_9FIRM</name>
<keyword evidence="8" id="KW-1185">Reference proteome</keyword>
<keyword evidence="3 6" id="KW-0812">Transmembrane</keyword>
<evidence type="ECO:0000256" key="1">
    <source>
        <dbReference type="ARBA" id="ARBA00004651"/>
    </source>
</evidence>
<evidence type="ECO:0000313" key="7">
    <source>
        <dbReference type="EMBL" id="KHS57565.1"/>
    </source>
</evidence>
<dbReference type="Pfam" id="PF03788">
    <property type="entry name" value="LrgA"/>
    <property type="match status" value="1"/>
</dbReference>
<dbReference type="PANTHER" id="PTHR33931:SF2">
    <property type="entry name" value="HOLIN-LIKE PROTEIN CIDA"/>
    <property type="match status" value="1"/>
</dbReference>
<sequence length="128" mass="13961">MKIFNQLGIILGIWAVGELISSLLSNIITMPGTIIGMIILFLLLQFKIMKEETIKDVSDFLLGNMAIFFVPAGVSLINSLGLITDNMLVLLLSGTAATIIVMLVTGMIVEFMINRKNISSDINDERSA</sequence>
<dbReference type="EMBL" id="JWHR01000068">
    <property type="protein sequence ID" value="KHS57565.1"/>
    <property type="molecule type" value="Genomic_DNA"/>
</dbReference>
<evidence type="ECO:0000256" key="6">
    <source>
        <dbReference type="SAM" id="Phobius"/>
    </source>
</evidence>
<evidence type="ECO:0000256" key="5">
    <source>
        <dbReference type="ARBA" id="ARBA00023136"/>
    </source>
</evidence>
<gene>
    <name evidence="7" type="ORF">QX51_06955</name>
</gene>
<dbReference type="AlphaFoldDB" id="A0A0B3WSM5"/>
<protein>
    <submittedName>
        <fullName evidence="7">Transporter</fullName>
    </submittedName>
</protein>
<feature type="transmembrane region" description="Helical" evidence="6">
    <location>
        <begin position="87"/>
        <end position="109"/>
    </location>
</feature>
<evidence type="ECO:0000256" key="4">
    <source>
        <dbReference type="ARBA" id="ARBA00022989"/>
    </source>
</evidence>
<dbReference type="InterPro" id="IPR005538">
    <property type="entry name" value="LrgA/CidA"/>
</dbReference>
<dbReference type="GO" id="GO:0005886">
    <property type="term" value="C:plasma membrane"/>
    <property type="evidence" value="ECO:0007669"/>
    <property type="project" value="UniProtKB-SubCell"/>
</dbReference>
<comment type="caution">
    <text evidence="7">The sequence shown here is derived from an EMBL/GenBank/DDBJ whole genome shotgun (WGS) entry which is preliminary data.</text>
</comment>
<dbReference type="STRING" id="1577792.QX51_06955"/>
<feature type="transmembrane region" description="Helical" evidence="6">
    <location>
        <begin position="7"/>
        <end position="24"/>
    </location>
</feature>
<dbReference type="RefSeq" id="WP_039679184.1">
    <property type="nucleotide sequence ID" value="NZ_JAXECK010000036.1"/>
</dbReference>
<reference evidence="7 8" key="1">
    <citation type="submission" date="2014-12" db="EMBL/GenBank/DDBJ databases">
        <title>Draft genome sequence of Terrisporobacter sp. 08-306576, isolated from the blood culture of a bacteremia patient.</title>
        <authorList>
            <person name="Lund L.C."/>
            <person name="Sydenham T.V."/>
            <person name="Hogh S.V."/>
            <person name="Skov M.N."/>
            <person name="Kemp M."/>
            <person name="Justesen U.S."/>
        </authorList>
    </citation>
    <scope>NUCLEOTIDE SEQUENCE [LARGE SCALE GENOMIC DNA]</scope>
    <source>
        <strain evidence="7 8">08-306576</strain>
    </source>
</reference>
<accession>A0A0B3WSM5</accession>
<keyword evidence="2" id="KW-1003">Cell membrane</keyword>
<feature type="transmembrane region" description="Helical" evidence="6">
    <location>
        <begin position="30"/>
        <end position="48"/>
    </location>
</feature>
<keyword evidence="5 6" id="KW-0472">Membrane</keyword>
<evidence type="ECO:0000256" key="2">
    <source>
        <dbReference type="ARBA" id="ARBA00022475"/>
    </source>
</evidence>
<evidence type="ECO:0000256" key="3">
    <source>
        <dbReference type="ARBA" id="ARBA00022692"/>
    </source>
</evidence>
<proteinExistence type="predicted"/>
<comment type="subcellular location">
    <subcellularLocation>
        <location evidence="1">Cell membrane</location>
        <topology evidence="1">Multi-pass membrane protein</topology>
    </subcellularLocation>
</comment>
<dbReference type="Proteomes" id="UP000031189">
    <property type="component" value="Unassembled WGS sequence"/>
</dbReference>
<dbReference type="PANTHER" id="PTHR33931">
    <property type="entry name" value="HOLIN-LIKE PROTEIN CIDA-RELATED"/>
    <property type="match status" value="1"/>
</dbReference>
<keyword evidence="4 6" id="KW-1133">Transmembrane helix</keyword>
<evidence type="ECO:0000313" key="8">
    <source>
        <dbReference type="Proteomes" id="UP000031189"/>
    </source>
</evidence>
<organism evidence="7 8">
    <name type="scientific">Terrisporobacter othiniensis</name>
    <dbReference type="NCBI Taxonomy" id="1577792"/>
    <lineage>
        <taxon>Bacteria</taxon>
        <taxon>Bacillati</taxon>
        <taxon>Bacillota</taxon>
        <taxon>Clostridia</taxon>
        <taxon>Peptostreptococcales</taxon>
        <taxon>Peptostreptococcaceae</taxon>
        <taxon>Terrisporobacter</taxon>
    </lineage>
</organism>